<evidence type="ECO:0000256" key="1">
    <source>
        <dbReference type="SAM" id="MobiDB-lite"/>
    </source>
</evidence>
<evidence type="ECO:0000256" key="2">
    <source>
        <dbReference type="SAM" id="Phobius"/>
    </source>
</evidence>
<name>A0A8J5V002_9ASCO</name>
<accession>A0A8J5V002</accession>
<keyword evidence="2" id="KW-1133">Transmembrane helix</keyword>
<dbReference type="EMBL" id="JAGSYN010000051">
    <property type="protein sequence ID" value="KAG7665165.1"/>
    <property type="molecule type" value="Genomic_DNA"/>
</dbReference>
<dbReference type="InterPro" id="IPR037504">
    <property type="entry name" value="PSI_induc_2"/>
</dbReference>
<feature type="compositionally biased region" description="Low complexity" evidence="1">
    <location>
        <begin position="136"/>
        <end position="151"/>
    </location>
</feature>
<gene>
    <name evidence="3" type="ORF">J8A68_001221</name>
</gene>
<feature type="compositionally biased region" description="Polar residues" evidence="1">
    <location>
        <begin position="194"/>
        <end position="205"/>
    </location>
</feature>
<dbReference type="RefSeq" id="XP_049265397.1">
    <property type="nucleotide sequence ID" value="XM_049404852.1"/>
</dbReference>
<dbReference type="GO" id="GO:0005935">
    <property type="term" value="C:cellular bud neck"/>
    <property type="evidence" value="ECO:0007669"/>
    <property type="project" value="TreeGrafter"/>
</dbReference>
<dbReference type="PANTHER" id="PTHR40018:SF1">
    <property type="entry name" value="[PSI+] INDUCTION PROTEIN 2"/>
    <property type="match status" value="1"/>
</dbReference>
<evidence type="ECO:0000313" key="3">
    <source>
        <dbReference type="EMBL" id="KAG7665165.1"/>
    </source>
</evidence>
<keyword evidence="4" id="KW-1185">Reference proteome</keyword>
<dbReference type="OrthoDB" id="3980401at2759"/>
<sequence>MYLYNEYKRDIFESAKSTAEAFKSWDTCMANRTCKIVAIVLIVVGSLFVIWILTTLFQCIFMGAKCLDALCCCCCRKANRLQREPAQTTYVNPNMYPPTTQPRYAYQPQPPPSPPSPSPQFTYQAEKPLSPPSPSPYAYQPQQPQSPPSLYNSAPQQAHFVNDGPGYTTANRGYEPVYSSDPYSKSYNDDTPFGDSNANSYRGYR</sequence>
<dbReference type="AlphaFoldDB" id="A0A8J5V002"/>
<feature type="region of interest" description="Disordered" evidence="1">
    <location>
        <begin position="100"/>
        <end position="205"/>
    </location>
</feature>
<reference evidence="3 4" key="1">
    <citation type="journal article" date="2021" name="DNA Res.">
        <title>Genome analysis of Candida subhashii reveals its hybrid nature and dual mitochondrial genome conformations.</title>
        <authorList>
            <person name="Mixao V."/>
            <person name="Hegedusova E."/>
            <person name="Saus E."/>
            <person name="Pryszcz L.P."/>
            <person name="Cillingova A."/>
            <person name="Nosek J."/>
            <person name="Gabaldon T."/>
        </authorList>
    </citation>
    <scope>NUCLEOTIDE SEQUENCE [LARGE SCALE GENOMIC DNA]</scope>
    <source>
        <strain evidence="3 4">CBS 10753</strain>
    </source>
</reference>
<keyword evidence="2" id="KW-0812">Transmembrane</keyword>
<evidence type="ECO:0000313" key="4">
    <source>
        <dbReference type="Proteomes" id="UP000694255"/>
    </source>
</evidence>
<organism evidence="3 4">
    <name type="scientific">[Candida] subhashii</name>
    <dbReference type="NCBI Taxonomy" id="561895"/>
    <lineage>
        <taxon>Eukaryota</taxon>
        <taxon>Fungi</taxon>
        <taxon>Dikarya</taxon>
        <taxon>Ascomycota</taxon>
        <taxon>Saccharomycotina</taxon>
        <taxon>Pichiomycetes</taxon>
        <taxon>Debaryomycetaceae</taxon>
        <taxon>Spathaspora</taxon>
    </lineage>
</organism>
<feature type="transmembrane region" description="Helical" evidence="2">
    <location>
        <begin position="36"/>
        <end position="64"/>
    </location>
</feature>
<dbReference type="GO" id="GO:0005886">
    <property type="term" value="C:plasma membrane"/>
    <property type="evidence" value="ECO:0007669"/>
    <property type="project" value="TreeGrafter"/>
</dbReference>
<proteinExistence type="predicted"/>
<evidence type="ECO:0008006" key="5">
    <source>
        <dbReference type="Google" id="ProtNLM"/>
    </source>
</evidence>
<dbReference type="PANTHER" id="PTHR40018">
    <property type="entry name" value="[PSI+] INDUCTION PROTEIN 2"/>
    <property type="match status" value="1"/>
</dbReference>
<comment type="caution">
    <text evidence="3">The sequence shown here is derived from an EMBL/GenBank/DDBJ whole genome shotgun (WGS) entry which is preliminary data.</text>
</comment>
<keyword evidence="2" id="KW-0472">Membrane</keyword>
<feature type="compositionally biased region" description="Pro residues" evidence="1">
    <location>
        <begin position="108"/>
        <end position="118"/>
    </location>
</feature>
<protein>
    <recommendedName>
        <fullName evidence="5">[PSI+] induction protein 2</fullName>
    </recommendedName>
</protein>
<dbReference type="GeneID" id="73468022"/>
<dbReference type="Proteomes" id="UP000694255">
    <property type="component" value="Unassembled WGS sequence"/>
</dbReference>